<keyword evidence="1" id="KW-0862">Zinc</keyword>
<dbReference type="InterPro" id="IPR045320">
    <property type="entry name" value="JAGGED/SL1-like"/>
</dbReference>
<evidence type="ECO:0000256" key="2">
    <source>
        <dbReference type="SAM" id="MobiDB-lite"/>
    </source>
</evidence>
<feature type="compositionally biased region" description="Basic residues" evidence="2">
    <location>
        <begin position="149"/>
        <end position="159"/>
    </location>
</feature>
<feature type="region of interest" description="Disordered" evidence="2">
    <location>
        <begin position="212"/>
        <end position="238"/>
    </location>
</feature>
<feature type="domain" description="C2H2-type" evidence="3">
    <location>
        <begin position="129"/>
        <end position="156"/>
    </location>
</feature>
<proteinExistence type="predicted"/>
<dbReference type="AlphaFoldDB" id="A0A5J9TSC1"/>
<evidence type="ECO:0000259" key="3">
    <source>
        <dbReference type="PROSITE" id="PS50157"/>
    </source>
</evidence>
<evidence type="ECO:0000256" key="1">
    <source>
        <dbReference type="PROSITE-ProRule" id="PRU00042"/>
    </source>
</evidence>
<dbReference type="Gramene" id="TVU14276">
    <property type="protein sequence ID" value="TVU14276"/>
    <property type="gene ID" value="EJB05_37736"/>
</dbReference>
<dbReference type="GO" id="GO:0008270">
    <property type="term" value="F:zinc ion binding"/>
    <property type="evidence" value="ECO:0007669"/>
    <property type="project" value="UniProtKB-KW"/>
</dbReference>
<organism evidence="4 5">
    <name type="scientific">Eragrostis curvula</name>
    <name type="common">weeping love grass</name>
    <dbReference type="NCBI Taxonomy" id="38414"/>
    <lineage>
        <taxon>Eukaryota</taxon>
        <taxon>Viridiplantae</taxon>
        <taxon>Streptophyta</taxon>
        <taxon>Embryophyta</taxon>
        <taxon>Tracheophyta</taxon>
        <taxon>Spermatophyta</taxon>
        <taxon>Magnoliopsida</taxon>
        <taxon>Liliopsida</taxon>
        <taxon>Poales</taxon>
        <taxon>Poaceae</taxon>
        <taxon>PACMAD clade</taxon>
        <taxon>Chloridoideae</taxon>
        <taxon>Eragrostideae</taxon>
        <taxon>Eragrostidinae</taxon>
        <taxon>Eragrostis</taxon>
    </lineage>
</organism>
<dbReference type="GO" id="GO:0003700">
    <property type="term" value="F:DNA-binding transcription factor activity"/>
    <property type="evidence" value="ECO:0007669"/>
    <property type="project" value="InterPro"/>
</dbReference>
<dbReference type="Proteomes" id="UP000324897">
    <property type="component" value="Unassembled WGS sequence"/>
</dbReference>
<keyword evidence="1" id="KW-0863">Zinc-finger</keyword>
<dbReference type="InterPro" id="IPR013087">
    <property type="entry name" value="Znf_C2H2_type"/>
</dbReference>
<dbReference type="PROSITE" id="PS50157">
    <property type="entry name" value="ZINC_FINGER_C2H2_2"/>
    <property type="match status" value="1"/>
</dbReference>
<gene>
    <name evidence="4" type="ORF">EJB05_37736</name>
</gene>
<dbReference type="PANTHER" id="PTHR45730">
    <property type="entry name" value="ZINC FINGER PROTEIN JAGGED"/>
    <property type="match status" value="1"/>
</dbReference>
<dbReference type="EMBL" id="RWGY01000031">
    <property type="protein sequence ID" value="TVU14276.1"/>
    <property type="molecule type" value="Genomic_DNA"/>
</dbReference>
<keyword evidence="5" id="KW-1185">Reference proteome</keyword>
<feature type="compositionally biased region" description="Low complexity" evidence="2">
    <location>
        <begin position="220"/>
        <end position="233"/>
    </location>
</feature>
<dbReference type="PROSITE" id="PS00028">
    <property type="entry name" value="ZINC_FINGER_C2H2_1"/>
    <property type="match status" value="1"/>
</dbReference>
<protein>
    <recommendedName>
        <fullName evidence="3">C2H2-type domain-containing protein</fullName>
    </recommendedName>
</protein>
<keyword evidence="1" id="KW-0479">Metal-binding</keyword>
<sequence>MFSRVRRRLLCCSVFSSGQGQANPGRTPHAAALTRAVTHDIMAPPSSSNQPPHFVPGRVTILFWVTGVLVQLLRHSGSRSGSPRPMDRRMDRVLGSCIPAMDREEEEGLDLSLSLQRSPSSPPRFQAVFACCYCPRKFRSSQALGGHQNAHKLQRNLARRGRDVASAPPPPAPAPLADQAGINSAAGSESAPPPQRSTAELIGVDAWGEGRRHRHHLHQGASSSGGASSASSGARGGTGVVAEEMIDLSLKL</sequence>
<feature type="non-terminal residue" evidence="4">
    <location>
        <position position="1"/>
    </location>
</feature>
<name>A0A5J9TSC1_9POAL</name>
<dbReference type="PANTHER" id="PTHR45730:SF130">
    <property type="entry name" value="C2H2 ZINC FINGER MALFORMED SPIKELET"/>
    <property type="match status" value="1"/>
</dbReference>
<accession>A0A5J9TSC1</accession>
<feature type="region of interest" description="Disordered" evidence="2">
    <location>
        <begin position="143"/>
        <end position="197"/>
    </location>
</feature>
<evidence type="ECO:0000313" key="5">
    <source>
        <dbReference type="Proteomes" id="UP000324897"/>
    </source>
</evidence>
<dbReference type="OrthoDB" id="688478at2759"/>
<evidence type="ECO:0000313" key="4">
    <source>
        <dbReference type="EMBL" id="TVU14276.1"/>
    </source>
</evidence>
<comment type="caution">
    <text evidence="4">The sequence shown here is derived from an EMBL/GenBank/DDBJ whole genome shotgun (WGS) entry which is preliminary data.</text>
</comment>
<reference evidence="4 5" key="1">
    <citation type="journal article" date="2019" name="Sci. Rep.">
        <title>A high-quality genome of Eragrostis curvula grass provides insights into Poaceae evolution and supports new strategies to enhance forage quality.</title>
        <authorList>
            <person name="Carballo J."/>
            <person name="Santos B.A.C.M."/>
            <person name="Zappacosta D."/>
            <person name="Garbus I."/>
            <person name="Selva J.P."/>
            <person name="Gallo C.A."/>
            <person name="Diaz A."/>
            <person name="Albertini E."/>
            <person name="Caccamo M."/>
            <person name="Echenique V."/>
        </authorList>
    </citation>
    <scope>NUCLEOTIDE SEQUENCE [LARGE SCALE GENOMIC DNA]</scope>
    <source>
        <strain evidence="5">cv. Victoria</strain>
        <tissue evidence="4">Leaf</tissue>
    </source>
</reference>